<evidence type="ECO:0000259" key="6">
    <source>
        <dbReference type="Pfam" id="PF05154"/>
    </source>
</evidence>
<dbReference type="Proteomes" id="UP000092021">
    <property type="component" value="Unassembled WGS sequence"/>
</dbReference>
<keyword evidence="2 5" id="KW-0812">Transmembrane</keyword>
<evidence type="ECO:0000256" key="5">
    <source>
        <dbReference type="SAM" id="Phobius"/>
    </source>
</evidence>
<dbReference type="InterPro" id="IPR007829">
    <property type="entry name" value="TM2"/>
</dbReference>
<accession>A0A147E872</accession>
<evidence type="ECO:0000313" key="9">
    <source>
        <dbReference type="Proteomes" id="UP000053171"/>
    </source>
</evidence>
<evidence type="ECO:0000313" key="7">
    <source>
        <dbReference type="EMBL" id="OAX52464.1"/>
    </source>
</evidence>
<evidence type="ECO:0000256" key="3">
    <source>
        <dbReference type="ARBA" id="ARBA00022989"/>
    </source>
</evidence>
<comment type="caution">
    <text evidence="7">The sequence shown here is derived from an EMBL/GenBank/DDBJ whole genome shotgun (WGS) entry which is preliminary data.</text>
</comment>
<keyword evidence="9" id="KW-1185">Reference proteome</keyword>
<proteinExistence type="predicted"/>
<feature type="transmembrane region" description="Helical" evidence="5">
    <location>
        <begin position="28"/>
        <end position="50"/>
    </location>
</feature>
<evidence type="ECO:0000313" key="10">
    <source>
        <dbReference type="Proteomes" id="UP000092021"/>
    </source>
</evidence>
<evidence type="ECO:0000256" key="1">
    <source>
        <dbReference type="ARBA" id="ARBA00004141"/>
    </source>
</evidence>
<keyword evidence="4 5" id="KW-0472">Membrane</keyword>
<protein>
    <recommendedName>
        <fullName evidence="6">TM2 domain-containing protein</fullName>
    </recommendedName>
</protein>
<dbReference type="Proteomes" id="UP000053171">
    <property type="component" value="Unassembled WGS sequence"/>
</dbReference>
<name>A0A147E872_9MICC</name>
<dbReference type="EMBL" id="LJBJ02000004">
    <property type="protein sequence ID" value="OAX52464.1"/>
    <property type="molecule type" value="Genomic_DNA"/>
</dbReference>
<feature type="domain" description="TM2" evidence="6">
    <location>
        <begin position="2"/>
        <end position="45"/>
    </location>
</feature>
<dbReference type="EMBL" id="LWGZ01000345">
    <property type="protein sequence ID" value="OAX63276.1"/>
    <property type="molecule type" value="Genomic_DNA"/>
</dbReference>
<dbReference type="Pfam" id="PF05154">
    <property type="entry name" value="TM2"/>
    <property type="match status" value="1"/>
</dbReference>
<dbReference type="PATRIC" id="fig|37923.10.peg.1974"/>
<evidence type="ECO:0000256" key="4">
    <source>
        <dbReference type="ARBA" id="ARBA00023136"/>
    </source>
</evidence>
<comment type="subcellular location">
    <subcellularLocation>
        <location evidence="1">Membrane</location>
        <topology evidence="1">Multi-pass membrane protein</topology>
    </subcellularLocation>
</comment>
<gene>
    <name evidence="8" type="ORF">A5N15_04085</name>
    <name evidence="7" type="ORF">AN277_0203375</name>
</gene>
<dbReference type="AlphaFoldDB" id="A0A147E872"/>
<sequence length="83" mass="9130">MGLAYVLWFFLGGFGAHSFYLGKTGNAVGHIILTILIILFSWTLVIPALIGTAQFIWLIVDACLIPGWTARSNHPQPQAYGLR</sequence>
<reference evidence="7 9" key="3">
    <citation type="submission" date="2016-06" db="EMBL/GenBank/DDBJ databases">
        <title>Identification of putative biosynthetic pathways for the production of bioactive secondary metabolites by the marine actinomycete Kocuria kristinae RUTW2-3.</title>
        <authorList>
            <person name="Waterworth S.C."/>
            <person name="Walmsley T.A."/>
            <person name="Matongo T."/>
            <person name="Davies-Coleman M.T."/>
            <person name="Dorrington R.A."/>
        </authorList>
    </citation>
    <scope>NUCLEOTIDE SEQUENCE [LARGE SCALE GENOMIC DNA]</scope>
    <source>
        <strain evidence="9">RuSp02-3</strain>
        <strain evidence="7">RUTW2-3</strain>
        <strain evidence="8 10">RUTW4-5</strain>
    </source>
</reference>
<evidence type="ECO:0000313" key="8">
    <source>
        <dbReference type="EMBL" id="OAX63276.1"/>
    </source>
</evidence>
<reference evidence="7" key="1">
    <citation type="submission" date="2016-04" db="EMBL/GenBank/DDBJ databases">
        <authorList>
            <person name="Evans L.H."/>
            <person name="Alamgir A."/>
            <person name="Owens N."/>
            <person name="Weber N.D."/>
            <person name="Virtaneva K."/>
            <person name="Barbian K."/>
            <person name="Babar A."/>
            <person name="Rosenke K."/>
        </authorList>
    </citation>
    <scope>NUCLEOTIDE SEQUENCE [LARGE SCALE GENOMIC DNA]</scope>
    <source>
        <strain evidence="7">RUTW2-3</strain>
    </source>
</reference>
<dbReference type="GO" id="GO:0016020">
    <property type="term" value="C:membrane"/>
    <property type="evidence" value="ECO:0007669"/>
    <property type="project" value="UniProtKB-SubCell"/>
</dbReference>
<evidence type="ECO:0000256" key="2">
    <source>
        <dbReference type="ARBA" id="ARBA00022692"/>
    </source>
</evidence>
<reference evidence="9" key="2">
    <citation type="submission" date="2016-04" db="EMBL/GenBank/DDBJ databases">
        <authorList>
            <person name="Waterworth S."/>
            <person name="Matcher G."/>
        </authorList>
    </citation>
    <scope>NUCLEOTIDE SEQUENCE [LARGE SCALE GENOMIC DNA]</scope>
    <source>
        <strain evidence="9">RuSp02-3</strain>
    </source>
</reference>
<keyword evidence="3 5" id="KW-1133">Transmembrane helix</keyword>
<organism evidence="7 9">
    <name type="scientific">Rothia kristinae</name>
    <dbReference type="NCBI Taxonomy" id="37923"/>
    <lineage>
        <taxon>Bacteria</taxon>
        <taxon>Bacillati</taxon>
        <taxon>Actinomycetota</taxon>
        <taxon>Actinomycetes</taxon>
        <taxon>Micrococcales</taxon>
        <taxon>Micrococcaceae</taxon>
        <taxon>Rothia</taxon>
    </lineage>
</organism>